<dbReference type="KEGG" id="proe:H9L23_12710"/>
<evidence type="ECO:0000313" key="3">
    <source>
        <dbReference type="Proteomes" id="UP000515806"/>
    </source>
</evidence>
<name>A0A7G9QNF1_9SPHI</name>
<dbReference type="AlphaFoldDB" id="A0A7G9QNF1"/>
<sequence>MSTNISVPRRCEFCGSLFMAKTTVTRFCSHSCNSKNHKRKVKEEKIKASKVETIERTVEIKKQSVTKEFLKVKDVADLLECTPEAVYAMIHSGRLKATNLGIRKFRILRANLLAIFEQPNTLQPLP</sequence>
<dbReference type="Proteomes" id="UP000515806">
    <property type="component" value="Chromosome"/>
</dbReference>
<gene>
    <name evidence="2" type="ORF">H9L23_12710</name>
</gene>
<dbReference type="NCBIfam" id="TIGR01764">
    <property type="entry name" value="excise"/>
    <property type="match status" value="1"/>
</dbReference>
<organism evidence="2 3">
    <name type="scientific">Pedobacter roseus</name>
    <dbReference type="NCBI Taxonomy" id="336820"/>
    <lineage>
        <taxon>Bacteria</taxon>
        <taxon>Pseudomonadati</taxon>
        <taxon>Bacteroidota</taxon>
        <taxon>Sphingobacteriia</taxon>
        <taxon>Sphingobacteriales</taxon>
        <taxon>Sphingobacteriaceae</taxon>
        <taxon>Pedobacter</taxon>
    </lineage>
</organism>
<dbReference type="GO" id="GO:0003677">
    <property type="term" value="F:DNA binding"/>
    <property type="evidence" value="ECO:0007669"/>
    <property type="project" value="InterPro"/>
</dbReference>
<evidence type="ECO:0000259" key="1">
    <source>
        <dbReference type="Pfam" id="PF12728"/>
    </source>
</evidence>
<dbReference type="InterPro" id="IPR041657">
    <property type="entry name" value="HTH_17"/>
</dbReference>
<evidence type="ECO:0000313" key="2">
    <source>
        <dbReference type="EMBL" id="QNN44876.1"/>
    </source>
</evidence>
<dbReference type="EMBL" id="CP060723">
    <property type="protein sequence ID" value="QNN44876.1"/>
    <property type="molecule type" value="Genomic_DNA"/>
</dbReference>
<dbReference type="Pfam" id="PF12728">
    <property type="entry name" value="HTH_17"/>
    <property type="match status" value="1"/>
</dbReference>
<feature type="domain" description="Helix-turn-helix" evidence="1">
    <location>
        <begin position="69"/>
        <end position="118"/>
    </location>
</feature>
<accession>A0A7G9QNF1</accession>
<protein>
    <submittedName>
        <fullName evidence="2">Helix-turn-helix domain-containing protein</fullName>
    </submittedName>
</protein>
<dbReference type="InterPro" id="IPR010093">
    <property type="entry name" value="SinI_DNA-bd"/>
</dbReference>
<reference evidence="2 3" key="1">
    <citation type="submission" date="2020-08" db="EMBL/GenBank/DDBJ databases">
        <title>Genome sequence of Pedobacter roseus KACC 11594T.</title>
        <authorList>
            <person name="Hyun D.-W."/>
            <person name="Bae J.-W."/>
        </authorList>
    </citation>
    <scope>NUCLEOTIDE SEQUENCE [LARGE SCALE GENOMIC DNA]</scope>
    <source>
        <strain evidence="2 3">KACC 11594</strain>
    </source>
</reference>
<keyword evidence="3" id="KW-1185">Reference proteome</keyword>
<proteinExistence type="predicted"/>
<dbReference type="RefSeq" id="WP_187595302.1">
    <property type="nucleotide sequence ID" value="NZ_CP060723.1"/>
</dbReference>